<organism evidence="2 3">
    <name type="scientific">Thelephora terrestris</name>
    <dbReference type="NCBI Taxonomy" id="56493"/>
    <lineage>
        <taxon>Eukaryota</taxon>
        <taxon>Fungi</taxon>
        <taxon>Dikarya</taxon>
        <taxon>Basidiomycota</taxon>
        <taxon>Agaricomycotina</taxon>
        <taxon>Agaricomycetes</taxon>
        <taxon>Thelephorales</taxon>
        <taxon>Thelephoraceae</taxon>
        <taxon>Thelephora</taxon>
    </lineage>
</organism>
<reference evidence="2" key="1">
    <citation type="journal article" date="2020" name="Nat. Commun.">
        <title>Large-scale genome sequencing of mycorrhizal fungi provides insights into the early evolution of symbiotic traits.</title>
        <authorList>
            <person name="Miyauchi S."/>
            <person name="Kiss E."/>
            <person name="Kuo A."/>
            <person name="Drula E."/>
            <person name="Kohler A."/>
            <person name="Sanchez-Garcia M."/>
            <person name="Morin E."/>
            <person name="Andreopoulos B."/>
            <person name="Barry K.W."/>
            <person name="Bonito G."/>
            <person name="Buee M."/>
            <person name="Carver A."/>
            <person name="Chen C."/>
            <person name="Cichocki N."/>
            <person name="Clum A."/>
            <person name="Culley D."/>
            <person name="Crous P.W."/>
            <person name="Fauchery L."/>
            <person name="Girlanda M."/>
            <person name="Hayes R.D."/>
            <person name="Keri Z."/>
            <person name="LaButti K."/>
            <person name="Lipzen A."/>
            <person name="Lombard V."/>
            <person name="Magnuson J."/>
            <person name="Maillard F."/>
            <person name="Murat C."/>
            <person name="Nolan M."/>
            <person name="Ohm R.A."/>
            <person name="Pangilinan J."/>
            <person name="Pereira M.F."/>
            <person name="Perotto S."/>
            <person name="Peter M."/>
            <person name="Pfister S."/>
            <person name="Riley R."/>
            <person name="Sitrit Y."/>
            <person name="Stielow J.B."/>
            <person name="Szollosi G."/>
            <person name="Zifcakova L."/>
            <person name="Stursova M."/>
            <person name="Spatafora J.W."/>
            <person name="Tedersoo L."/>
            <person name="Vaario L.M."/>
            <person name="Yamada A."/>
            <person name="Yan M."/>
            <person name="Wang P."/>
            <person name="Xu J."/>
            <person name="Bruns T."/>
            <person name="Baldrian P."/>
            <person name="Vilgalys R."/>
            <person name="Dunand C."/>
            <person name="Henrissat B."/>
            <person name="Grigoriev I.V."/>
            <person name="Hibbett D."/>
            <person name="Nagy L.G."/>
            <person name="Martin F.M."/>
        </authorList>
    </citation>
    <scope>NUCLEOTIDE SEQUENCE</scope>
    <source>
        <strain evidence="2">UH-Tt-Lm1</strain>
    </source>
</reference>
<name>A0A9P6HG45_9AGAM</name>
<gene>
    <name evidence="2" type="ORF">BJ322DRAFT_1020220</name>
</gene>
<dbReference type="EMBL" id="WIUZ02000006">
    <property type="protein sequence ID" value="KAF9786102.1"/>
    <property type="molecule type" value="Genomic_DNA"/>
</dbReference>
<keyword evidence="1" id="KW-0812">Transmembrane</keyword>
<accession>A0A9P6HG45</accession>
<feature type="transmembrane region" description="Helical" evidence="1">
    <location>
        <begin position="59"/>
        <end position="81"/>
    </location>
</feature>
<evidence type="ECO:0008006" key="4">
    <source>
        <dbReference type="Google" id="ProtNLM"/>
    </source>
</evidence>
<keyword evidence="3" id="KW-1185">Reference proteome</keyword>
<evidence type="ECO:0000256" key="1">
    <source>
        <dbReference type="SAM" id="Phobius"/>
    </source>
</evidence>
<keyword evidence="1" id="KW-1133">Transmembrane helix</keyword>
<protein>
    <recommendedName>
        <fullName evidence="4">Transmembrane protein</fullName>
    </recommendedName>
</protein>
<reference evidence="2" key="2">
    <citation type="submission" date="2020-11" db="EMBL/GenBank/DDBJ databases">
        <authorList>
            <consortium name="DOE Joint Genome Institute"/>
            <person name="Kuo A."/>
            <person name="Miyauchi S."/>
            <person name="Kiss E."/>
            <person name="Drula E."/>
            <person name="Kohler A."/>
            <person name="Sanchez-Garcia M."/>
            <person name="Andreopoulos B."/>
            <person name="Barry K.W."/>
            <person name="Bonito G."/>
            <person name="Buee M."/>
            <person name="Carver A."/>
            <person name="Chen C."/>
            <person name="Cichocki N."/>
            <person name="Clum A."/>
            <person name="Culley D."/>
            <person name="Crous P.W."/>
            <person name="Fauchery L."/>
            <person name="Girlanda M."/>
            <person name="Hayes R."/>
            <person name="Keri Z."/>
            <person name="Labutti K."/>
            <person name="Lipzen A."/>
            <person name="Lombard V."/>
            <person name="Magnuson J."/>
            <person name="Maillard F."/>
            <person name="Morin E."/>
            <person name="Murat C."/>
            <person name="Nolan M."/>
            <person name="Ohm R."/>
            <person name="Pangilinan J."/>
            <person name="Pereira M."/>
            <person name="Perotto S."/>
            <person name="Peter M."/>
            <person name="Riley R."/>
            <person name="Sitrit Y."/>
            <person name="Stielow B."/>
            <person name="Szollosi G."/>
            <person name="Zifcakova L."/>
            <person name="Stursova M."/>
            <person name="Spatafora J.W."/>
            <person name="Tedersoo L."/>
            <person name="Vaario L.-M."/>
            <person name="Yamada A."/>
            <person name="Yan M."/>
            <person name="Wang P."/>
            <person name="Xu J."/>
            <person name="Bruns T."/>
            <person name="Baldrian P."/>
            <person name="Vilgalys R."/>
            <person name="Henrissat B."/>
            <person name="Grigoriev I.V."/>
            <person name="Hibbett D."/>
            <person name="Nagy L.G."/>
            <person name="Martin F.M."/>
        </authorList>
    </citation>
    <scope>NUCLEOTIDE SEQUENCE</scope>
    <source>
        <strain evidence="2">UH-Tt-Lm1</strain>
    </source>
</reference>
<dbReference type="Proteomes" id="UP000736335">
    <property type="component" value="Unassembled WGS sequence"/>
</dbReference>
<proteinExistence type="predicted"/>
<keyword evidence="1" id="KW-0472">Membrane</keyword>
<dbReference type="AlphaFoldDB" id="A0A9P6HG45"/>
<sequence>MALSMPSNSRTSHQKYKPPRFRHQYPILSLYHPQPYASTDVRSFTPDSGSGGINKGGPLPLTILSVVASAHVLAVAIVMCWDVRKLGRDTPALLPDTECGGMLLIARGSCAFVRIARRVTCHLLL</sequence>
<evidence type="ECO:0000313" key="2">
    <source>
        <dbReference type="EMBL" id="KAF9786102.1"/>
    </source>
</evidence>
<evidence type="ECO:0000313" key="3">
    <source>
        <dbReference type="Proteomes" id="UP000736335"/>
    </source>
</evidence>
<comment type="caution">
    <text evidence="2">The sequence shown here is derived from an EMBL/GenBank/DDBJ whole genome shotgun (WGS) entry which is preliminary data.</text>
</comment>